<dbReference type="AlphaFoldDB" id="A0A8H4RXB6"/>
<dbReference type="Proteomes" id="UP000566819">
    <property type="component" value="Unassembled WGS sequence"/>
</dbReference>
<name>A0A8H4RXB6_9HELO</name>
<proteinExistence type="predicted"/>
<reference evidence="1 2" key="1">
    <citation type="submission" date="2020-03" db="EMBL/GenBank/DDBJ databases">
        <title>Draft Genome Sequence of Cudoniella acicularis.</title>
        <authorList>
            <person name="Buettner E."/>
            <person name="Kellner H."/>
        </authorList>
    </citation>
    <scope>NUCLEOTIDE SEQUENCE [LARGE SCALE GENOMIC DNA]</scope>
    <source>
        <strain evidence="1 2">DSM 108380</strain>
    </source>
</reference>
<accession>A0A8H4RXB6</accession>
<comment type="caution">
    <text evidence="1">The sequence shown here is derived from an EMBL/GenBank/DDBJ whole genome shotgun (WGS) entry which is preliminary data.</text>
</comment>
<evidence type="ECO:0000313" key="1">
    <source>
        <dbReference type="EMBL" id="KAF4636202.1"/>
    </source>
</evidence>
<sequence>MYSDCFGRLGVRKLERHTEDADEDSSDWLDSSALVGGIMRLEDYDELALVIDLNLFVRDDEASTASIWRFAQIPPSVRGGRQSEDLDPLCKGVCPQTMGVGTPEAQ</sequence>
<keyword evidence="2" id="KW-1185">Reference proteome</keyword>
<organism evidence="1 2">
    <name type="scientific">Cudoniella acicularis</name>
    <dbReference type="NCBI Taxonomy" id="354080"/>
    <lineage>
        <taxon>Eukaryota</taxon>
        <taxon>Fungi</taxon>
        <taxon>Dikarya</taxon>
        <taxon>Ascomycota</taxon>
        <taxon>Pezizomycotina</taxon>
        <taxon>Leotiomycetes</taxon>
        <taxon>Helotiales</taxon>
        <taxon>Tricladiaceae</taxon>
        <taxon>Cudoniella</taxon>
    </lineage>
</organism>
<evidence type="ECO:0000313" key="2">
    <source>
        <dbReference type="Proteomes" id="UP000566819"/>
    </source>
</evidence>
<dbReference type="EMBL" id="JAAMPI010000077">
    <property type="protein sequence ID" value="KAF4636202.1"/>
    <property type="molecule type" value="Genomic_DNA"/>
</dbReference>
<protein>
    <submittedName>
        <fullName evidence="1">Uncharacterized protein</fullName>
    </submittedName>
</protein>
<gene>
    <name evidence="1" type="ORF">G7Y89_g1894</name>
</gene>